<dbReference type="KEGG" id="lmat:92512695"/>
<dbReference type="Proteomes" id="UP000673552">
    <property type="component" value="Unassembled WGS sequence"/>
</dbReference>
<evidence type="ECO:0000256" key="1">
    <source>
        <dbReference type="SAM" id="Coils"/>
    </source>
</evidence>
<evidence type="ECO:0000256" key="2">
    <source>
        <dbReference type="SAM" id="MobiDB-lite"/>
    </source>
</evidence>
<feature type="coiled-coil region" evidence="1">
    <location>
        <begin position="114"/>
        <end position="162"/>
    </location>
</feature>
<proteinExistence type="predicted"/>
<keyword evidence="1" id="KW-0175">Coiled coil</keyword>
<sequence length="331" mass="35892">MKKNNSTSSAFASSRAHPPASPRNQRAASAGDAKPLSANEPTEKSVAAGPDLPQQPPLSSVTTVTAAPASPSADVDNLENESKDFLIQRVRALERQLKIRNSDCARLLEDRTQLAILKQKCESKREMILALREQLGLAQAQRESAEEAMEAMKRQQRDKEHRERVANAKRTICSTNAFPRARVSGTDRHQGFISSGGNAAPKAAPASAARSHHTPCPPGGTVVNTASGPQIIYDSSDISSVGFTKNAKLPYDFLGGPEAQLQYLARYPEIADAEAEEELGCGHDASEEAQVRRTMEVAAEAVNLDAKYAEMEEKEHRALMARVKALREGRK</sequence>
<feature type="compositionally biased region" description="Polar residues" evidence="2">
    <location>
        <begin position="1"/>
        <end position="12"/>
    </location>
</feature>
<dbReference type="EMBL" id="JAFEUZ010000033">
    <property type="protein sequence ID" value="KAG5469385.1"/>
    <property type="molecule type" value="Genomic_DNA"/>
</dbReference>
<dbReference type="GeneID" id="92512695"/>
<dbReference type="OrthoDB" id="267570at2759"/>
<dbReference type="RefSeq" id="XP_067175558.1">
    <property type="nucleotide sequence ID" value="XM_067320183.1"/>
</dbReference>
<evidence type="ECO:0000313" key="4">
    <source>
        <dbReference type="Proteomes" id="UP000673552"/>
    </source>
</evidence>
<dbReference type="AlphaFoldDB" id="A0A836KFZ9"/>
<evidence type="ECO:0000313" key="3">
    <source>
        <dbReference type="EMBL" id="KAG5469385.1"/>
    </source>
</evidence>
<feature type="region of interest" description="Disordered" evidence="2">
    <location>
        <begin position="194"/>
        <end position="225"/>
    </location>
</feature>
<gene>
    <name evidence="3" type="ORF">LSCM1_02602</name>
</gene>
<feature type="compositionally biased region" description="Low complexity" evidence="2">
    <location>
        <begin position="199"/>
        <end position="209"/>
    </location>
</feature>
<accession>A0A836KFZ9</accession>
<reference evidence="4" key="1">
    <citation type="journal article" date="2021" name="Microbiol. Resour. Announc.">
        <title>LGAAP: Leishmaniinae Genome Assembly and Annotation Pipeline.</title>
        <authorList>
            <person name="Almutairi H."/>
            <person name="Urbaniak M.D."/>
            <person name="Bates M.D."/>
            <person name="Jariyapan N."/>
            <person name="Kwakye-Nuako G."/>
            <person name="Thomaz-Soccol V."/>
            <person name="Al-Salem W.S."/>
            <person name="Dillon R.J."/>
            <person name="Bates P.A."/>
            <person name="Gatherer D."/>
        </authorList>
    </citation>
    <scope>NUCLEOTIDE SEQUENCE [LARGE SCALE GENOMIC DNA]</scope>
</reference>
<reference evidence="4" key="2">
    <citation type="journal article" date="2021" name="Sci. Data">
        <title>Chromosome-scale genome sequencing, assembly and annotation of six genomes from subfamily Leishmaniinae.</title>
        <authorList>
            <person name="Almutairi H."/>
            <person name="Urbaniak M.D."/>
            <person name="Bates M.D."/>
            <person name="Jariyapan N."/>
            <person name="Kwakye-Nuako G."/>
            <person name="Thomaz Soccol V."/>
            <person name="Al-Salem W.S."/>
            <person name="Dillon R.J."/>
            <person name="Bates P.A."/>
            <person name="Gatherer D."/>
        </authorList>
    </citation>
    <scope>NUCLEOTIDE SEQUENCE [LARGE SCALE GENOMIC DNA]</scope>
</reference>
<feature type="compositionally biased region" description="Low complexity" evidence="2">
    <location>
        <begin position="59"/>
        <end position="75"/>
    </location>
</feature>
<protein>
    <submittedName>
        <fullName evidence="3">Uncharacterized protein</fullName>
    </submittedName>
</protein>
<comment type="caution">
    <text evidence="3">The sequence shown here is derived from an EMBL/GenBank/DDBJ whole genome shotgun (WGS) entry which is preliminary data.</text>
</comment>
<organism evidence="3 4">
    <name type="scientific">Leishmania martiniquensis</name>
    <dbReference type="NCBI Taxonomy" id="1580590"/>
    <lineage>
        <taxon>Eukaryota</taxon>
        <taxon>Discoba</taxon>
        <taxon>Euglenozoa</taxon>
        <taxon>Kinetoplastea</taxon>
        <taxon>Metakinetoplastina</taxon>
        <taxon>Trypanosomatida</taxon>
        <taxon>Trypanosomatidae</taxon>
        <taxon>Leishmaniinae</taxon>
        <taxon>Leishmania</taxon>
    </lineage>
</organism>
<keyword evidence="4" id="KW-1185">Reference proteome</keyword>
<name>A0A836KFZ9_9TRYP</name>
<feature type="region of interest" description="Disordered" evidence="2">
    <location>
        <begin position="1"/>
        <end position="77"/>
    </location>
</feature>